<feature type="transmembrane region" description="Helical" evidence="1">
    <location>
        <begin position="45"/>
        <end position="67"/>
    </location>
</feature>
<dbReference type="EMBL" id="JACTAG010000002">
    <property type="protein sequence ID" value="MBD3664318.1"/>
    <property type="molecule type" value="Genomic_DNA"/>
</dbReference>
<keyword evidence="1" id="KW-0812">Transmembrane</keyword>
<evidence type="ECO:0000256" key="1">
    <source>
        <dbReference type="SAM" id="Phobius"/>
    </source>
</evidence>
<reference evidence="2" key="1">
    <citation type="submission" date="2020-08" db="EMBL/GenBank/DDBJ databases">
        <title>Sulfitobacter aestuariivivens sp. nov., isolated from a tidal flat.</title>
        <authorList>
            <person name="Park S."/>
            <person name="Yoon J.-H."/>
        </authorList>
    </citation>
    <scope>NUCLEOTIDE SEQUENCE</scope>
    <source>
        <strain evidence="2">TSTF-M16</strain>
    </source>
</reference>
<proteinExistence type="predicted"/>
<gene>
    <name evidence="2" type="ORF">H9Q16_10325</name>
</gene>
<dbReference type="Proteomes" id="UP000635142">
    <property type="component" value="Unassembled WGS sequence"/>
</dbReference>
<feature type="transmembrane region" description="Helical" evidence="1">
    <location>
        <begin position="12"/>
        <end position="33"/>
    </location>
</feature>
<name>A0A927D4Z2_9RHOB</name>
<sequence length="180" mass="20260">MSDRPFETVVEGNVAVFGFIVAFISFMGLFFLLGAYDNLSAPLEAVTFAALGIGILWFATRLATYFFKPAISITDKTFVARRILKPGARWEFGDLKRFETSITRIEKGHSGRRLPTPLFVERLHAVALNDTRQTVTLPAFAGSNETLISELKNRSLLEVKRDFDAKPEAPLWRRLFGKKS</sequence>
<evidence type="ECO:0000313" key="2">
    <source>
        <dbReference type="EMBL" id="MBD3664318.1"/>
    </source>
</evidence>
<evidence type="ECO:0000313" key="3">
    <source>
        <dbReference type="Proteomes" id="UP000635142"/>
    </source>
</evidence>
<keyword evidence="1" id="KW-0472">Membrane</keyword>
<keyword evidence="3" id="KW-1185">Reference proteome</keyword>
<accession>A0A927D4Z2</accession>
<organism evidence="2 3">
    <name type="scientific">Sulfitobacter aestuariivivens</name>
    <dbReference type="NCBI Taxonomy" id="2766981"/>
    <lineage>
        <taxon>Bacteria</taxon>
        <taxon>Pseudomonadati</taxon>
        <taxon>Pseudomonadota</taxon>
        <taxon>Alphaproteobacteria</taxon>
        <taxon>Rhodobacterales</taxon>
        <taxon>Roseobacteraceae</taxon>
        <taxon>Sulfitobacter</taxon>
    </lineage>
</organism>
<dbReference type="AlphaFoldDB" id="A0A927D4Z2"/>
<comment type="caution">
    <text evidence="2">The sequence shown here is derived from an EMBL/GenBank/DDBJ whole genome shotgun (WGS) entry which is preliminary data.</text>
</comment>
<keyword evidence="1" id="KW-1133">Transmembrane helix</keyword>
<protein>
    <submittedName>
        <fullName evidence="2">Uncharacterized protein</fullName>
    </submittedName>
</protein>